<evidence type="ECO:0000313" key="2">
    <source>
        <dbReference type="EMBL" id="TGZ76630.1"/>
    </source>
</evidence>
<dbReference type="InParanoid" id="A0A4S2MIB4"/>
<evidence type="ECO:0000256" key="1">
    <source>
        <dbReference type="SAM" id="MobiDB-lite"/>
    </source>
</evidence>
<feature type="compositionally biased region" description="Polar residues" evidence="1">
    <location>
        <begin position="198"/>
        <end position="212"/>
    </location>
</feature>
<reference evidence="2 3" key="1">
    <citation type="submission" date="2019-04" db="EMBL/GenBank/DDBJ databases">
        <title>Comparative genomics and transcriptomics to analyze fruiting body development in filamentous ascomycetes.</title>
        <authorList>
            <consortium name="DOE Joint Genome Institute"/>
            <person name="Lutkenhaus R."/>
            <person name="Traeger S."/>
            <person name="Breuer J."/>
            <person name="Kuo A."/>
            <person name="Lipzen A."/>
            <person name="Pangilinan J."/>
            <person name="Dilworth D."/>
            <person name="Sandor L."/>
            <person name="Poggeler S."/>
            <person name="Barry K."/>
            <person name="Grigoriev I.V."/>
            <person name="Nowrousian M."/>
        </authorList>
    </citation>
    <scope>NUCLEOTIDE SEQUENCE [LARGE SCALE GENOMIC DNA]</scope>
    <source>
        <strain evidence="2 3">CBS 389.68</strain>
    </source>
</reference>
<dbReference type="InterPro" id="IPR052973">
    <property type="entry name" value="Fungal_sec-metab_reg_TF"/>
</dbReference>
<sequence length="653" mass="72858">MSIIMTYMPPDLGLVYQNSLGGVHHHQHQHQQQQHVVDQHNHPHQQPTNHHHSYPQQQPHTIQPLHPAPAWPGSQDYTFVDVYAAGQMPLLDPPALGFGYNTLPPTTTTPLGYEPVAQVPQQELHVAEPQLMPQLEMVVGVNGFGYPPSIATTTTAVQAPVAAVMGYCDNSGFVVPNVEDMEMRRSETAESETATSSKTVSPVISPQPVQTATHRRRKFDREERRKTHMTRLQGACIECWRIKKRCVAVPNGCCETCLHLLSSLPPYPCYRSRVTSSELFRRGPTSSFLTTPRGVRWLKTSPTDPKVWRSSSRVITISQGDNPVSATHPLQLTIKLYHPQPGDQLSYTWTNSLTGELERLELPPYAIADIDAAEESVKRYINDHLSAHIAARVPGHTLSRLIFDRALSLSTSSPLLKSTLRLFAASRIIEAPWHISASSPATFTPPPPAAPRGSPYENITPVTPIIDYQLDAVTIHRVLLPLRKALLGALQKKVLESRADEHGEVFLCVYVLLRSIEGALRHDAAFARRMRGGREGERGVDGDHGKWSNKELVERMVEGANVLLLHWHKATRGVKGVEERRRRGERAEREFWERVAAGDGVEGVGAAMNGEGMKRGKGNMKGRKGGMGMEEEGFWTRQMWVKSEEWKPIMGLF</sequence>
<keyword evidence="3" id="KW-1185">Reference proteome</keyword>
<gene>
    <name evidence="2" type="ORF">EX30DRAFT_399137</name>
</gene>
<dbReference type="OrthoDB" id="5362630at2759"/>
<proteinExistence type="predicted"/>
<evidence type="ECO:0008006" key="4">
    <source>
        <dbReference type="Google" id="ProtNLM"/>
    </source>
</evidence>
<organism evidence="2 3">
    <name type="scientific">Ascodesmis nigricans</name>
    <dbReference type="NCBI Taxonomy" id="341454"/>
    <lineage>
        <taxon>Eukaryota</taxon>
        <taxon>Fungi</taxon>
        <taxon>Dikarya</taxon>
        <taxon>Ascomycota</taxon>
        <taxon>Pezizomycotina</taxon>
        <taxon>Pezizomycetes</taxon>
        <taxon>Pezizales</taxon>
        <taxon>Ascodesmidaceae</taxon>
        <taxon>Ascodesmis</taxon>
    </lineage>
</organism>
<name>A0A4S2MIB4_9PEZI</name>
<dbReference type="EMBL" id="ML220171">
    <property type="protein sequence ID" value="TGZ76630.1"/>
    <property type="molecule type" value="Genomic_DNA"/>
</dbReference>
<dbReference type="AlphaFoldDB" id="A0A4S2MIB4"/>
<dbReference type="PANTHER" id="PTHR35392">
    <property type="entry name" value="ZN(II)2CYS6 TRANSCRIPTION FACTOR (EUROFUNG)-RELATED-RELATED"/>
    <property type="match status" value="1"/>
</dbReference>
<protein>
    <recommendedName>
        <fullName evidence="4">Zn(2)-C6 fungal-type domain-containing protein</fullName>
    </recommendedName>
</protein>
<feature type="region of interest" description="Disordered" evidence="1">
    <location>
        <begin position="22"/>
        <end position="68"/>
    </location>
</feature>
<evidence type="ECO:0000313" key="3">
    <source>
        <dbReference type="Proteomes" id="UP000298138"/>
    </source>
</evidence>
<feature type="region of interest" description="Disordered" evidence="1">
    <location>
        <begin position="184"/>
        <end position="225"/>
    </location>
</feature>
<feature type="region of interest" description="Disordered" evidence="1">
    <location>
        <begin position="606"/>
        <end position="628"/>
    </location>
</feature>
<dbReference type="PANTHER" id="PTHR35392:SF3">
    <property type="entry name" value="ZN(2)-C6 FUNGAL-TYPE DOMAIN-CONTAINING PROTEIN"/>
    <property type="match status" value="1"/>
</dbReference>
<accession>A0A4S2MIB4</accession>
<dbReference type="STRING" id="341454.A0A4S2MIB4"/>
<dbReference type="Proteomes" id="UP000298138">
    <property type="component" value="Unassembled WGS sequence"/>
</dbReference>
<feature type="compositionally biased region" description="Basic residues" evidence="1">
    <location>
        <begin position="615"/>
        <end position="624"/>
    </location>
</feature>